<feature type="coiled-coil region" evidence="1">
    <location>
        <begin position="337"/>
        <end position="367"/>
    </location>
</feature>
<dbReference type="GO" id="GO:0031514">
    <property type="term" value="C:motile cilium"/>
    <property type="evidence" value="ECO:0007669"/>
    <property type="project" value="TreeGrafter"/>
</dbReference>
<organism evidence="3 4">
    <name type="scientific">Zosterops borbonicus</name>
    <dbReference type="NCBI Taxonomy" id="364589"/>
    <lineage>
        <taxon>Eukaryota</taxon>
        <taxon>Metazoa</taxon>
        <taxon>Chordata</taxon>
        <taxon>Craniata</taxon>
        <taxon>Vertebrata</taxon>
        <taxon>Euteleostomi</taxon>
        <taxon>Archelosauria</taxon>
        <taxon>Archosauria</taxon>
        <taxon>Dinosauria</taxon>
        <taxon>Saurischia</taxon>
        <taxon>Theropoda</taxon>
        <taxon>Coelurosauria</taxon>
        <taxon>Aves</taxon>
        <taxon>Neognathae</taxon>
        <taxon>Neoaves</taxon>
        <taxon>Telluraves</taxon>
        <taxon>Australaves</taxon>
        <taxon>Passeriformes</taxon>
        <taxon>Sylvioidea</taxon>
        <taxon>Zosteropidae</taxon>
        <taxon>Zosterops</taxon>
    </lineage>
</organism>
<dbReference type="OrthoDB" id="10265862at2759"/>
<name>A0A8K1GJK0_9PASS</name>
<dbReference type="GO" id="GO:0060271">
    <property type="term" value="P:cilium assembly"/>
    <property type="evidence" value="ECO:0007669"/>
    <property type="project" value="TreeGrafter"/>
</dbReference>
<gene>
    <name evidence="3" type="ORF">HGM15179_007881</name>
</gene>
<dbReference type="PANTHER" id="PTHR21074:SF0">
    <property type="entry name" value="IQ AND UBIQUITIN-LIKE DOMAIN-CONTAINING PROTEIN"/>
    <property type="match status" value="1"/>
</dbReference>
<keyword evidence="4" id="KW-1185">Reference proteome</keyword>
<dbReference type="Pfam" id="PF04716">
    <property type="entry name" value="ETC_C1_NDUFA5"/>
    <property type="match status" value="1"/>
</dbReference>
<dbReference type="InterPro" id="IPR006806">
    <property type="entry name" value="NDUFA5"/>
</dbReference>
<protein>
    <recommendedName>
        <fullName evidence="2">IQ motif and ubiquitin-like domain-containing protein</fullName>
    </recommendedName>
</protein>
<comment type="caution">
    <text evidence="3">The sequence shown here is derived from an EMBL/GenBank/DDBJ whole genome shotgun (WGS) entry which is preliminary data.</text>
</comment>
<feature type="domain" description="IQ motif and ubiquitin-like" evidence="2">
    <location>
        <begin position="431"/>
        <end position="568"/>
    </location>
</feature>
<dbReference type="AlphaFoldDB" id="A0A8K1GJK0"/>
<reference evidence="3" key="1">
    <citation type="submission" date="2019-04" db="EMBL/GenBank/DDBJ databases">
        <title>Genome assembly of Zosterops borbonicus 15179.</title>
        <authorList>
            <person name="Leroy T."/>
            <person name="Anselmetti Y."/>
            <person name="Tilak M.-K."/>
            <person name="Nabholz B."/>
        </authorList>
    </citation>
    <scope>NUCLEOTIDE SEQUENCE</scope>
    <source>
        <strain evidence="3">HGM_15179</strain>
        <tissue evidence="3">Muscle</tissue>
    </source>
</reference>
<dbReference type="GO" id="GO:0030317">
    <property type="term" value="P:flagellated sperm motility"/>
    <property type="evidence" value="ECO:0007669"/>
    <property type="project" value="TreeGrafter"/>
</dbReference>
<accession>A0A8K1GJK0</accession>
<evidence type="ECO:0000259" key="2">
    <source>
        <dbReference type="Pfam" id="PF25805"/>
    </source>
</evidence>
<dbReference type="Pfam" id="PF25805">
    <property type="entry name" value="IQUB"/>
    <property type="match status" value="1"/>
</dbReference>
<sequence length="769" mass="88788">MAGALRKTTGLVGLAVAENPHERLRILYTKILGVLQNIPKDAAYRKYTEQIVNERFDLVKKESDVQKLQDKLNCGQIEEVIVQGLHGHVDTVMKDLMLPRKEQVFRFQLNPCPELADLAAHITKCYFWLVGGTGKIGQARGRKKTATQTDGSNRFLVDSMIEDNETLETGSETDYSEDQEYFLGEVIQPDYHMPDVITVSVQTGSDSFQDVVVKIERPTYNKPFLGGFRNVSTGVEFHNAGSQTKPKKRPDKGIQLFCKETQTVVEKNKLQQTRNTTSTQITKIGLYVSNMTDKLITPGKYFTAEEYHKRRLEAVIVLQKYFRRWHAINLVQNLKEQRRLRLALEAQEELQKKKEKEDKLRREYEKKLNPKTKEDFELLYHDLELWMQEETERINRTLTGAERKAALCALLEEETQLIACIGMHKLDANVENQQKAILHLLGKCAKPRRWKAFDGKITEMDTKNSLRGKELLEIYQSISTKDIPKDERISVLLTLKCTVKEHKCNLTEEIVALIDREVDLMSREVKECNLEGLRKRICTLFLQYIKIPEFNPRVAGLLKVPQDPLKLYKNVYFCHSCEKYLAPSEFLIPANSRTIGRCRSCYQLDNEARKREAYLKYRLILENLRKSEVDYQDDSKIVFLVQLPDLQYLIENIWNCQSALSACSDLYDLVMVRWDKQHEWSPWNTILLTKEEADAHLKICNLQKIIGKDIGLAVDVGLAPVLSPGEHRWCLCASWMEAPFTTIISFFLAVSFSHTENFCVNSSKFVLEV</sequence>
<evidence type="ECO:0000313" key="4">
    <source>
        <dbReference type="Proteomes" id="UP000796761"/>
    </source>
</evidence>
<evidence type="ECO:0000256" key="1">
    <source>
        <dbReference type="SAM" id="Coils"/>
    </source>
</evidence>
<evidence type="ECO:0000313" key="3">
    <source>
        <dbReference type="EMBL" id="TRZ19208.1"/>
    </source>
</evidence>
<dbReference type="Proteomes" id="UP000796761">
    <property type="component" value="Unassembled WGS sequence"/>
</dbReference>
<dbReference type="InterPro" id="IPR037695">
    <property type="entry name" value="IQUB"/>
</dbReference>
<dbReference type="InterPro" id="IPR057887">
    <property type="entry name" value="IQUB_helical"/>
</dbReference>
<dbReference type="EMBL" id="SWJQ01000193">
    <property type="protein sequence ID" value="TRZ19208.1"/>
    <property type="molecule type" value="Genomic_DNA"/>
</dbReference>
<proteinExistence type="predicted"/>
<dbReference type="PANTHER" id="PTHR21074">
    <property type="entry name" value="IQ AND UBIQUITIN-LIKE DOMAIN-CONTAINING PROTEIN"/>
    <property type="match status" value="1"/>
</dbReference>
<keyword evidence="1" id="KW-0175">Coiled coil</keyword>
<dbReference type="GO" id="GO:0001669">
    <property type="term" value="C:acrosomal vesicle"/>
    <property type="evidence" value="ECO:0007669"/>
    <property type="project" value="TreeGrafter"/>
</dbReference>
<dbReference type="GO" id="GO:0022904">
    <property type="term" value="P:respiratory electron transport chain"/>
    <property type="evidence" value="ECO:0007669"/>
    <property type="project" value="InterPro"/>
</dbReference>